<evidence type="ECO:0000313" key="3">
    <source>
        <dbReference type="EMBL" id="KAA9007555.1"/>
    </source>
</evidence>
<comment type="caution">
    <text evidence="3">The sequence shown here is derived from an EMBL/GenBank/DDBJ whole genome shotgun (WGS) entry which is preliminary data.</text>
</comment>
<dbReference type="EMBL" id="VYKK01000004">
    <property type="protein sequence ID" value="KAA9007555.1"/>
    <property type="molecule type" value="Genomic_DNA"/>
</dbReference>
<dbReference type="NCBIfam" id="NF038039">
    <property type="entry name" value="WGxxGxxG-CTERM"/>
    <property type="match status" value="1"/>
</dbReference>
<evidence type="ECO:0000313" key="4">
    <source>
        <dbReference type="Proteomes" id="UP000367750"/>
    </source>
</evidence>
<proteinExistence type="predicted"/>
<dbReference type="AlphaFoldDB" id="A0A5J5GHD4"/>
<keyword evidence="4" id="KW-1185">Reference proteome</keyword>
<accession>A0A5J5GHD4</accession>
<feature type="chain" id="PRO_5023938236" evidence="2">
    <location>
        <begin position="25"/>
        <end position="156"/>
    </location>
</feature>
<sequence>MNKLMASVVGSVALSMSLTGAAFASDATVTADRGIAPLMSEMPHKDTHMRGQGVTDLNGNYHGTSGNNSGGRITPMSSDRTGNGMGTGTGTGTYRGMGTGTRDSITPLNTNNERGRYRAASTGNNDNNNSNWGWLGLIGLLGLAGMRSRNSGEQRR</sequence>
<feature type="compositionally biased region" description="Polar residues" evidence="1">
    <location>
        <begin position="61"/>
        <end position="79"/>
    </location>
</feature>
<evidence type="ECO:0000256" key="2">
    <source>
        <dbReference type="SAM" id="SignalP"/>
    </source>
</evidence>
<evidence type="ECO:0000256" key="1">
    <source>
        <dbReference type="SAM" id="MobiDB-lite"/>
    </source>
</evidence>
<gene>
    <name evidence="3" type="ORF">F4V43_03430</name>
</gene>
<name>A0A5J5GHD4_9BACL</name>
<organism evidence="3 4">
    <name type="scientific">Paenibacillus spiritus</name>
    <dbReference type="NCBI Taxonomy" id="2496557"/>
    <lineage>
        <taxon>Bacteria</taxon>
        <taxon>Bacillati</taxon>
        <taxon>Bacillota</taxon>
        <taxon>Bacilli</taxon>
        <taxon>Bacillales</taxon>
        <taxon>Paenibacillaceae</taxon>
        <taxon>Paenibacillus</taxon>
    </lineage>
</organism>
<feature type="compositionally biased region" description="Polar residues" evidence="1">
    <location>
        <begin position="103"/>
        <end position="112"/>
    </location>
</feature>
<keyword evidence="2" id="KW-0732">Signal</keyword>
<dbReference type="RefSeq" id="WP_150456845.1">
    <property type="nucleotide sequence ID" value="NZ_VYKK01000004.1"/>
</dbReference>
<feature type="region of interest" description="Disordered" evidence="1">
    <location>
        <begin position="61"/>
        <end position="112"/>
    </location>
</feature>
<reference evidence="3 4" key="1">
    <citation type="submission" date="2019-09" db="EMBL/GenBank/DDBJ databases">
        <title>Bacillus ochoae sp. nov., Paenibacillus whitsoniae sp. nov., Paenibacillus spiritus sp. nov. Isolated from the Mars Exploration Rover during spacecraft assembly.</title>
        <authorList>
            <person name="Seuylemezian A."/>
            <person name="Vaishampayan P."/>
        </authorList>
    </citation>
    <scope>NUCLEOTIDE SEQUENCE [LARGE SCALE GENOMIC DNA]</scope>
    <source>
        <strain evidence="3 4">MER_111</strain>
    </source>
</reference>
<protein>
    <submittedName>
        <fullName evidence="3">Acid shock protein</fullName>
    </submittedName>
</protein>
<feature type="signal peptide" evidence="2">
    <location>
        <begin position="1"/>
        <end position="24"/>
    </location>
</feature>
<feature type="compositionally biased region" description="Gly residues" evidence="1">
    <location>
        <begin position="83"/>
        <end position="99"/>
    </location>
</feature>
<dbReference type="Proteomes" id="UP000367750">
    <property type="component" value="Unassembled WGS sequence"/>
</dbReference>
<dbReference type="NCBIfam" id="NF041742">
    <property type="entry name" value="WGxxGxxG_fam"/>
    <property type="match status" value="1"/>
</dbReference>